<evidence type="ECO:0000313" key="9">
    <source>
        <dbReference type="EMBL" id="MCP2347754.1"/>
    </source>
</evidence>
<accession>A0ABT1K289</accession>
<evidence type="ECO:0000313" key="10">
    <source>
        <dbReference type="Proteomes" id="UP001320766"/>
    </source>
</evidence>
<keyword evidence="9" id="KW-0575">Peroxidase</keyword>
<dbReference type="PRINTS" id="PR00463">
    <property type="entry name" value="EP450I"/>
</dbReference>
<evidence type="ECO:0000256" key="2">
    <source>
        <dbReference type="ARBA" id="ARBA00010617"/>
    </source>
</evidence>
<keyword evidence="7" id="KW-0503">Monooxygenase</keyword>
<evidence type="ECO:0000256" key="4">
    <source>
        <dbReference type="ARBA" id="ARBA00022723"/>
    </source>
</evidence>
<keyword evidence="5 9" id="KW-0560">Oxidoreductase</keyword>
<dbReference type="InterPro" id="IPR036396">
    <property type="entry name" value="Cyt_P450_sf"/>
</dbReference>
<dbReference type="GO" id="GO:0004601">
    <property type="term" value="F:peroxidase activity"/>
    <property type="evidence" value="ECO:0007669"/>
    <property type="project" value="UniProtKB-KW"/>
</dbReference>
<dbReference type="Proteomes" id="UP001320766">
    <property type="component" value="Unassembled WGS sequence"/>
</dbReference>
<evidence type="ECO:0000256" key="6">
    <source>
        <dbReference type="ARBA" id="ARBA00023004"/>
    </source>
</evidence>
<comment type="similarity">
    <text evidence="2">Belongs to the cytochrome P450 family.</text>
</comment>
<sequence length="439" mass="49442">MTTLESPSRQGEREPAARCPRSGAERSTSPVLGVDDTPAFRLNPYTFISERARDLGTDVFDTRLLLRATTCMTGPEAARVFYGERRLVRHGAAPRRLLLTLFGRGGVQSLDGEAHAVRKAMFMSLMTPQERERMRELAGEAWRERIGRWSRMPRVNLFEEVSELLCEVACAWTGVRLDRRSIPHATARLRAMIEAPAAVGPRYLRGRTARVQAEKGIAELVRRVRERPERFAGTPLQAVALHRDADGAPLDPRVAAVEVLNLLRPIVAVGRFVTFAALALHANPHCHERIAAGDDAYLEHFVQEVRRFYPFFPMVAAKVAEPFEWNGHRFPKGRRVLLDLHGIDHDSRVWEEPEEFRPERFGTRDGGAFDLVPQGGGDHHRGHRCPGEWLTVDLMKVAVTALTRWMSYGVLPEQDLSIPRWRAPALPTSGFVIDRVIPA</sequence>
<proteinExistence type="inferred from homology"/>
<evidence type="ECO:0000256" key="8">
    <source>
        <dbReference type="SAM" id="MobiDB-lite"/>
    </source>
</evidence>
<evidence type="ECO:0000256" key="3">
    <source>
        <dbReference type="ARBA" id="ARBA00022617"/>
    </source>
</evidence>
<dbReference type="Gene3D" id="1.10.630.10">
    <property type="entry name" value="Cytochrome P450"/>
    <property type="match status" value="1"/>
</dbReference>
<dbReference type="EMBL" id="JAMZEC010000001">
    <property type="protein sequence ID" value="MCP2347754.1"/>
    <property type="molecule type" value="Genomic_DNA"/>
</dbReference>
<gene>
    <name evidence="9" type="ORF">HD595_003876</name>
</gene>
<keyword evidence="3" id="KW-0349">Heme</keyword>
<dbReference type="SUPFAM" id="SSF48264">
    <property type="entry name" value="Cytochrome P450"/>
    <property type="match status" value="1"/>
</dbReference>
<dbReference type="PANTHER" id="PTHR24286">
    <property type="entry name" value="CYTOCHROME P450 26"/>
    <property type="match status" value="1"/>
</dbReference>
<dbReference type="EC" id="1.11.2.4" evidence="9"/>
<evidence type="ECO:0000256" key="7">
    <source>
        <dbReference type="ARBA" id="ARBA00023033"/>
    </source>
</evidence>
<reference evidence="9 10" key="1">
    <citation type="submission" date="2022-06" db="EMBL/GenBank/DDBJ databases">
        <title>Sequencing the genomes of 1000 actinobacteria strains.</title>
        <authorList>
            <person name="Klenk H.-P."/>
        </authorList>
    </citation>
    <scope>NUCLEOTIDE SEQUENCE [LARGE SCALE GENOMIC DNA]</scope>
    <source>
        <strain evidence="9 10">DSM 44170</strain>
    </source>
</reference>
<dbReference type="CDD" id="cd11067">
    <property type="entry name" value="CYP152"/>
    <property type="match status" value="1"/>
</dbReference>
<keyword evidence="6" id="KW-0408">Iron</keyword>
<name>A0ABT1K289_9ACTN</name>
<organism evidence="9 10">
    <name type="scientific">Nonomuraea roseoviolacea subsp. carminata</name>
    <dbReference type="NCBI Taxonomy" id="160689"/>
    <lineage>
        <taxon>Bacteria</taxon>
        <taxon>Bacillati</taxon>
        <taxon>Actinomycetota</taxon>
        <taxon>Actinomycetes</taxon>
        <taxon>Streptosporangiales</taxon>
        <taxon>Streptosporangiaceae</taxon>
        <taxon>Nonomuraea</taxon>
    </lineage>
</organism>
<keyword evidence="4" id="KW-0479">Metal-binding</keyword>
<keyword evidence="10" id="KW-1185">Reference proteome</keyword>
<protein>
    <submittedName>
        <fullName evidence="9">Fatty-acid peroxygenase</fullName>
        <ecNumber evidence="9">1.11.2.4</ecNumber>
    </submittedName>
</protein>
<dbReference type="PANTHER" id="PTHR24286:SF24">
    <property type="entry name" value="LANOSTEROL 14-ALPHA DEMETHYLASE"/>
    <property type="match status" value="1"/>
</dbReference>
<dbReference type="Pfam" id="PF00067">
    <property type="entry name" value="p450"/>
    <property type="match status" value="1"/>
</dbReference>
<comment type="cofactor">
    <cofactor evidence="1">
        <name>heme</name>
        <dbReference type="ChEBI" id="CHEBI:30413"/>
    </cofactor>
</comment>
<feature type="region of interest" description="Disordered" evidence="8">
    <location>
        <begin position="1"/>
        <end position="32"/>
    </location>
</feature>
<dbReference type="InterPro" id="IPR002401">
    <property type="entry name" value="Cyt_P450_E_grp-I"/>
</dbReference>
<dbReference type="InterPro" id="IPR001128">
    <property type="entry name" value="Cyt_P450"/>
</dbReference>
<evidence type="ECO:0000256" key="5">
    <source>
        <dbReference type="ARBA" id="ARBA00023002"/>
    </source>
</evidence>
<dbReference type="RefSeq" id="WP_253770980.1">
    <property type="nucleotide sequence ID" value="NZ_BAAAVE010000004.1"/>
</dbReference>
<comment type="caution">
    <text evidence="9">The sequence shown here is derived from an EMBL/GenBank/DDBJ whole genome shotgun (WGS) entry which is preliminary data.</text>
</comment>
<evidence type="ECO:0000256" key="1">
    <source>
        <dbReference type="ARBA" id="ARBA00001971"/>
    </source>
</evidence>